<evidence type="ECO:0000256" key="8">
    <source>
        <dbReference type="ARBA" id="ARBA00022777"/>
    </source>
</evidence>
<accession>A0A4R9JMW5</accession>
<keyword evidence="4" id="KW-0145">Chemotaxis</keyword>
<organism evidence="17 18">
    <name type="scientific">Leptospira perdikensis</name>
    <dbReference type="NCBI Taxonomy" id="2484948"/>
    <lineage>
        <taxon>Bacteria</taxon>
        <taxon>Pseudomonadati</taxon>
        <taxon>Spirochaetota</taxon>
        <taxon>Spirochaetia</taxon>
        <taxon>Leptospirales</taxon>
        <taxon>Leptospiraceae</taxon>
        <taxon>Leptospira</taxon>
    </lineage>
</organism>
<keyword evidence="7" id="KW-0547">Nucleotide-binding</keyword>
<comment type="catalytic activity">
    <reaction evidence="1">
        <text>ATP + protein L-histidine = ADP + protein N-phospho-L-histidine.</text>
        <dbReference type="EC" id="2.7.13.3"/>
    </reaction>
</comment>
<dbReference type="SUPFAM" id="SSF47226">
    <property type="entry name" value="Histidine-containing phosphotransfer domain, HPT domain"/>
    <property type="match status" value="1"/>
</dbReference>
<dbReference type="AlphaFoldDB" id="A0A4R9JMW5"/>
<evidence type="ECO:0000259" key="14">
    <source>
        <dbReference type="PROSITE" id="PS50109"/>
    </source>
</evidence>
<keyword evidence="8" id="KW-0418">Kinase</keyword>
<evidence type="ECO:0000256" key="11">
    <source>
        <dbReference type="ARBA" id="ARBA00035100"/>
    </source>
</evidence>
<dbReference type="SMART" id="SM00073">
    <property type="entry name" value="HPT"/>
    <property type="match status" value="1"/>
</dbReference>
<dbReference type="PANTHER" id="PTHR43395">
    <property type="entry name" value="SENSOR HISTIDINE KINASE CHEA"/>
    <property type="match status" value="1"/>
</dbReference>
<dbReference type="InterPro" id="IPR036061">
    <property type="entry name" value="CheW-like_dom_sf"/>
</dbReference>
<feature type="coiled-coil region" evidence="13">
    <location>
        <begin position="118"/>
        <end position="145"/>
    </location>
</feature>
<dbReference type="InterPro" id="IPR004358">
    <property type="entry name" value="Sig_transdc_His_kin-like_C"/>
</dbReference>
<dbReference type="OrthoDB" id="9803176at2"/>
<protein>
    <recommendedName>
        <fullName evidence="3">Chemotaxis protein CheA</fullName>
        <ecNumber evidence="2">2.7.13.3</ecNumber>
    </recommendedName>
</protein>
<comment type="caution">
    <text evidence="17">The sequence shown here is derived from an EMBL/GenBank/DDBJ whole genome shotgun (WGS) entry which is preliminary data.</text>
</comment>
<dbReference type="GO" id="GO:0005737">
    <property type="term" value="C:cytoplasm"/>
    <property type="evidence" value="ECO:0007669"/>
    <property type="project" value="InterPro"/>
</dbReference>
<sequence>MGREQLLLDFIPEGFELIEVCESAILSIEEINDQTGEYDEELINNLFRAVHTLKGSAGLLKLESLVKVSHEAETLMDILRKEKILPNEDICQVLINTCDQLRRLLEIVDETKTNPELDEESEAIIEVLKREIKRLNSETKVIDAETEPAPKKKKSFEIFGEENTTVTVTTTTKKPAYEIFGESTPTSSIEEVKTVEISKSQIDSGKPIQESFSSTKTLVDKEVTGPSSAVHRKEIKVANEKLDALMDLVGELVIAESNVTQHPLLKSLRNEDFNSSLNRLRKIVLDLQEVALSTRMIPISGVFQKMSRLVRDLQKKANKKVALYISGEETEIDKSIVDLIADPIIHILRNSIDHGIENSGDRTLVGKPEVGTIQLSARQSVNEVWVMIRDDGRGLNREKIIQKSLERGILSGDTENLSDQEVYNLIFVPGLSTADAVTDISGRGVGMDIVRQNIERMGGKIEIHSRIGKGTSFILRIPLSLGIMEGTVVRIGKKFFTIQTIELREFVSLNNKEEIPLEDNQKVIDVRGAFIPIFDINQILNHREEIVYDNLDPLMIVLEYEKNLMGIRVDEIIGNQNVVIKPLQGILEEANGVNGFTILGSGNVSLILDVKSIFQKMQRTN</sequence>
<dbReference type="Gene3D" id="1.10.287.560">
    <property type="entry name" value="Histidine kinase CheA-like, homodimeric domain"/>
    <property type="match status" value="1"/>
</dbReference>
<dbReference type="RefSeq" id="WP_135575506.1">
    <property type="nucleotide sequence ID" value="NZ_RQGA01000002.1"/>
</dbReference>
<dbReference type="PROSITE" id="PS50894">
    <property type="entry name" value="HPT"/>
    <property type="match status" value="1"/>
</dbReference>
<name>A0A4R9JMW5_9LEPT</name>
<dbReference type="SMART" id="SM00387">
    <property type="entry name" value="HATPase_c"/>
    <property type="match status" value="1"/>
</dbReference>
<keyword evidence="9" id="KW-0067">ATP-binding</keyword>
<evidence type="ECO:0000256" key="3">
    <source>
        <dbReference type="ARBA" id="ARBA00021495"/>
    </source>
</evidence>
<evidence type="ECO:0000256" key="1">
    <source>
        <dbReference type="ARBA" id="ARBA00000085"/>
    </source>
</evidence>
<keyword evidence="18" id="KW-1185">Reference proteome</keyword>
<dbReference type="Gene3D" id="1.20.120.160">
    <property type="entry name" value="HPT domain"/>
    <property type="match status" value="1"/>
</dbReference>
<dbReference type="SUPFAM" id="SSF47384">
    <property type="entry name" value="Homodimeric domain of signal transducing histidine kinase"/>
    <property type="match status" value="1"/>
</dbReference>
<evidence type="ECO:0000313" key="17">
    <source>
        <dbReference type="EMBL" id="TGL45624.1"/>
    </source>
</evidence>
<dbReference type="EC" id="2.7.13.3" evidence="2"/>
<dbReference type="InterPro" id="IPR008207">
    <property type="entry name" value="Sig_transdc_His_kin_Hpt_dom"/>
</dbReference>
<dbReference type="InterPro" id="IPR002545">
    <property type="entry name" value="CheW-lke_dom"/>
</dbReference>
<dbReference type="CDD" id="cd00088">
    <property type="entry name" value="HPT"/>
    <property type="match status" value="1"/>
</dbReference>
<keyword evidence="10" id="KW-0902">Two-component regulatory system</keyword>
<dbReference type="EMBL" id="RQGA01000002">
    <property type="protein sequence ID" value="TGL45624.1"/>
    <property type="molecule type" value="Genomic_DNA"/>
</dbReference>
<comment type="function">
    <text evidence="11">Involved in the transmission of sensory signals from the chemoreceptors to the flagellar motors. CheA is autophosphorylated; it can transfer its phosphate group to either CheB or CheY.</text>
</comment>
<gene>
    <name evidence="17" type="ORF">EHQ49_01085</name>
</gene>
<dbReference type="Gene3D" id="3.30.565.10">
    <property type="entry name" value="Histidine kinase-like ATPase, C-terminal domain"/>
    <property type="match status" value="1"/>
</dbReference>
<evidence type="ECO:0000256" key="13">
    <source>
        <dbReference type="SAM" id="Coils"/>
    </source>
</evidence>
<evidence type="ECO:0000256" key="9">
    <source>
        <dbReference type="ARBA" id="ARBA00022840"/>
    </source>
</evidence>
<feature type="domain" description="Histidine kinase" evidence="14">
    <location>
        <begin position="236"/>
        <end position="481"/>
    </location>
</feature>
<feature type="modified residue" description="Phosphohistidine" evidence="12">
    <location>
        <position position="51"/>
    </location>
</feature>
<dbReference type="PRINTS" id="PR00344">
    <property type="entry name" value="BCTRLSENSOR"/>
</dbReference>
<evidence type="ECO:0000256" key="7">
    <source>
        <dbReference type="ARBA" id="ARBA00022741"/>
    </source>
</evidence>
<dbReference type="SUPFAM" id="SSF55874">
    <property type="entry name" value="ATPase domain of HSP90 chaperone/DNA topoisomerase II/histidine kinase"/>
    <property type="match status" value="1"/>
</dbReference>
<dbReference type="InterPro" id="IPR051315">
    <property type="entry name" value="Bact_Chemotaxis_CheA"/>
</dbReference>
<evidence type="ECO:0000259" key="16">
    <source>
        <dbReference type="PROSITE" id="PS50894"/>
    </source>
</evidence>
<keyword evidence="6" id="KW-0808">Transferase</keyword>
<dbReference type="PROSITE" id="PS50851">
    <property type="entry name" value="CHEW"/>
    <property type="match status" value="1"/>
</dbReference>
<evidence type="ECO:0000256" key="12">
    <source>
        <dbReference type="PROSITE-ProRule" id="PRU00110"/>
    </source>
</evidence>
<dbReference type="Pfam" id="PF02518">
    <property type="entry name" value="HATPase_c"/>
    <property type="match status" value="1"/>
</dbReference>
<dbReference type="InterPro" id="IPR004105">
    <property type="entry name" value="CheA-like_dim"/>
</dbReference>
<feature type="domain" description="HPt" evidence="16">
    <location>
        <begin position="1"/>
        <end position="108"/>
    </location>
</feature>
<dbReference type="InterPro" id="IPR037006">
    <property type="entry name" value="CheA-like_homodim_sf"/>
</dbReference>
<reference evidence="17" key="1">
    <citation type="journal article" date="2019" name="PLoS Negl. Trop. Dis.">
        <title>Revisiting the worldwide diversity of Leptospira species in the environment.</title>
        <authorList>
            <person name="Vincent A.T."/>
            <person name="Schiettekatte O."/>
            <person name="Bourhy P."/>
            <person name="Veyrier F.J."/>
            <person name="Picardeau M."/>
        </authorList>
    </citation>
    <scope>NUCLEOTIDE SEQUENCE [LARGE SCALE GENOMIC DNA]</scope>
    <source>
        <strain evidence="17">201702692</strain>
    </source>
</reference>
<keyword evidence="13" id="KW-0175">Coiled coil</keyword>
<dbReference type="PROSITE" id="PS50109">
    <property type="entry name" value="HIS_KIN"/>
    <property type="match status" value="1"/>
</dbReference>
<dbReference type="Gene3D" id="2.30.30.40">
    <property type="entry name" value="SH3 Domains"/>
    <property type="match status" value="1"/>
</dbReference>
<dbReference type="FunFam" id="3.30.565.10:FF:000016">
    <property type="entry name" value="Chemotaxis protein CheA, putative"/>
    <property type="match status" value="1"/>
</dbReference>
<proteinExistence type="predicted"/>
<evidence type="ECO:0000259" key="15">
    <source>
        <dbReference type="PROSITE" id="PS50851"/>
    </source>
</evidence>
<dbReference type="InterPro" id="IPR036097">
    <property type="entry name" value="HisK_dim/P_sf"/>
</dbReference>
<dbReference type="PANTHER" id="PTHR43395:SF10">
    <property type="entry name" value="CHEMOTAXIS PROTEIN CHEA"/>
    <property type="match status" value="1"/>
</dbReference>
<evidence type="ECO:0000256" key="10">
    <source>
        <dbReference type="ARBA" id="ARBA00023012"/>
    </source>
</evidence>
<dbReference type="InterPro" id="IPR036641">
    <property type="entry name" value="HPT_dom_sf"/>
</dbReference>
<dbReference type="GO" id="GO:0006935">
    <property type="term" value="P:chemotaxis"/>
    <property type="evidence" value="ECO:0007669"/>
    <property type="project" value="UniProtKB-KW"/>
</dbReference>
<evidence type="ECO:0000256" key="6">
    <source>
        <dbReference type="ARBA" id="ARBA00022679"/>
    </source>
</evidence>
<dbReference type="Pfam" id="PF01584">
    <property type="entry name" value="CheW"/>
    <property type="match status" value="1"/>
</dbReference>
<dbReference type="SUPFAM" id="SSF50341">
    <property type="entry name" value="CheW-like"/>
    <property type="match status" value="1"/>
</dbReference>
<evidence type="ECO:0000256" key="4">
    <source>
        <dbReference type="ARBA" id="ARBA00022500"/>
    </source>
</evidence>
<feature type="domain" description="CheW-like" evidence="15">
    <location>
        <begin position="483"/>
        <end position="619"/>
    </location>
</feature>
<dbReference type="SMART" id="SM01231">
    <property type="entry name" value="H-kinase_dim"/>
    <property type="match status" value="1"/>
</dbReference>
<dbReference type="CDD" id="cd16916">
    <property type="entry name" value="HATPase_CheA-like"/>
    <property type="match status" value="1"/>
</dbReference>
<evidence type="ECO:0000256" key="5">
    <source>
        <dbReference type="ARBA" id="ARBA00022553"/>
    </source>
</evidence>
<evidence type="ECO:0000313" key="18">
    <source>
        <dbReference type="Proteomes" id="UP000298125"/>
    </source>
</evidence>
<dbReference type="SMART" id="SM00260">
    <property type="entry name" value="CheW"/>
    <property type="match status" value="1"/>
</dbReference>
<dbReference type="InterPro" id="IPR003594">
    <property type="entry name" value="HATPase_dom"/>
</dbReference>
<dbReference type="InterPro" id="IPR036890">
    <property type="entry name" value="HATPase_C_sf"/>
</dbReference>
<dbReference type="Proteomes" id="UP000298125">
    <property type="component" value="Unassembled WGS sequence"/>
</dbReference>
<keyword evidence="5 12" id="KW-0597">Phosphoprotein</keyword>
<evidence type="ECO:0000256" key="2">
    <source>
        <dbReference type="ARBA" id="ARBA00012438"/>
    </source>
</evidence>
<dbReference type="InterPro" id="IPR005467">
    <property type="entry name" value="His_kinase_dom"/>
</dbReference>
<dbReference type="Pfam" id="PF02895">
    <property type="entry name" value="H-kinase_dim"/>
    <property type="match status" value="1"/>
</dbReference>
<dbReference type="Pfam" id="PF01627">
    <property type="entry name" value="Hpt"/>
    <property type="match status" value="1"/>
</dbReference>
<dbReference type="GO" id="GO:0000155">
    <property type="term" value="F:phosphorelay sensor kinase activity"/>
    <property type="evidence" value="ECO:0007669"/>
    <property type="project" value="InterPro"/>
</dbReference>
<dbReference type="GO" id="GO:0005524">
    <property type="term" value="F:ATP binding"/>
    <property type="evidence" value="ECO:0007669"/>
    <property type="project" value="UniProtKB-KW"/>
</dbReference>